<reference evidence="2 3" key="1">
    <citation type="submission" date="2024-03" db="EMBL/GenBank/DDBJ databases">
        <authorList>
            <person name="Jo J.-H."/>
        </authorList>
    </citation>
    <scope>NUCLEOTIDE SEQUENCE [LARGE SCALE GENOMIC DNA]</scope>
    <source>
        <strain evidence="2 3">AS3R-12</strain>
    </source>
</reference>
<gene>
    <name evidence="2" type="ORF">WG900_09760</name>
</gene>
<dbReference type="Proteomes" id="UP001379235">
    <property type="component" value="Unassembled WGS sequence"/>
</dbReference>
<keyword evidence="1" id="KW-0732">Signal</keyword>
<feature type="signal peptide" evidence="1">
    <location>
        <begin position="1"/>
        <end position="18"/>
    </location>
</feature>
<accession>A0ABU8S8B3</accession>
<organism evidence="2 3">
    <name type="scientific">Novosphingobium aquae</name>
    <dbReference type="NCBI Taxonomy" id="3133435"/>
    <lineage>
        <taxon>Bacteria</taxon>
        <taxon>Pseudomonadati</taxon>
        <taxon>Pseudomonadota</taxon>
        <taxon>Alphaproteobacteria</taxon>
        <taxon>Sphingomonadales</taxon>
        <taxon>Sphingomonadaceae</taxon>
        <taxon>Novosphingobium</taxon>
    </lineage>
</organism>
<sequence length="103" mass="11125">MTTIALALLLSAAAPEAAAPAPAPVSEPDPKAMTQKEIRAFNASLDRKHPYYIRCVASTEIGTLSKRTYSCRTNRQWALADKTGNQNARDTVEAMTSKATNTN</sequence>
<protein>
    <submittedName>
        <fullName evidence="2">Uncharacterized protein</fullName>
    </submittedName>
</protein>
<evidence type="ECO:0000313" key="3">
    <source>
        <dbReference type="Proteomes" id="UP001379235"/>
    </source>
</evidence>
<feature type="chain" id="PRO_5046159609" evidence="1">
    <location>
        <begin position="19"/>
        <end position="103"/>
    </location>
</feature>
<evidence type="ECO:0000313" key="2">
    <source>
        <dbReference type="EMBL" id="MEJ6010202.1"/>
    </source>
</evidence>
<dbReference type="EMBL" id="JBBHJY010000004">
    <property type="protein sequence ID" value="MEJ6010202.1"/>
    <property type="molecule type" value="Genomic_DNA"/>
</dbReference>
<evidence type="ECO:0000256" key="1">
    <source>
        <dbReference type="SAM" id="SignalP"/>
    </source>
</evidence>
<comment type="caution">
    <text evidence="2">The sequence shown here is derived from an EMBL/GenBank/DDBJ whole genome shotgun (WGS) entry which is preliminary data.</text>
</comment>
<dbReference type="RefSeq" id="WP_339966707.1">
    <property type="nucleotide sequence ID" value="NZ_JBBHJY010000004.1"/>
</dbReference>
<keyword evidence="3" id="KW-1185">Reference proteome</keyword>
<name>A0ABU8S8B3_9SPHN</name>
<proteinExistence type="predicted"/>